<evidence type="ECO:0000256" key="4">
    <source>
        <dbReference type="ARBA" id="ARBA00022692"/>
    </source>
</evidence>
<comment type="subcellular location">
    <subcellularLocation>
        <location evidence="1">Cell membrane</location>
        <topology evidence="1">Multi-pass membrane protein</topology>
    </subcellularLocation>
</comment>
<feature type="transmembrane region" description="Helical" evidence="7">
    <location>
        <begin position="170"/>
        <end position="188"/>
    </location>
</feature>
<dbReference type="EMBL" id="FNVQ01000001">
    <property type="protein sequence ID" value="SEG30728.1"/>
    <property type="molecule type" value="Genomic_DNA"/>
</dbReference>
<keyword evidence="5 7" id="KW-1133">Transmembrane helix</keyword>
<dbReference type="InterPro" id="IPR010290">
    <property type="entry name" value="TM_effector"/>
</dbReference>
<keyword evidence="4 7" id="KW-0812">Transmembrane</keyword>
<dbReference type="Proteomes" id="UP000236745">
    <property type="component" value="Unassembled WGS sequence"/>
</dbReference>
<proteinExistence type="predicted"/>
<reference evidence="8 9" key="1">
    <citation type="submission" date="2016-10" db="EMBL/GenBank/DDBJ databases">
        <authorList>
            <person name="de Groot N.N."/>
        </authorList>
    </citation>
    <scope>NUCLEOTIDE SEQUENCE [LARGE SCALE GENOMIC DNA]</scope>
    <source>
        <strain evidence="8 9">DSM 22012</strain>
    </source>
</reference>
<evidence type="ECO:0000256" key="1">
    <source>
        <dbReference type="ARBA" id="ARBA00004651"/>
    </source>
</evidence>
<evidence type="ECO:0000256" key="3">
    <source>
        <dbReference type="ARBA" id="ARBA00022475"/>
    </source>
</evidence>
<keyword evidence="6 7" id="KW-0472">Membrane</keyword>
<evidence type="ECO:0000256" key="5">
    <source>
        <dbReference type="ARBA" id="ARBA00022989"/>
    </source>
</evidence>
<organism evidence="8 9">
    <name type="scientific">Marinobacterium lutimaris</name>
    <dbReference type="NCBI Taxonomy" id="568106"/>
    <lineage>
        <taxon>Bacteria</taxon>
        <taxon>Pseudomonadati</taxon>
        <taxon>Pseudomonadota</taxon>
        <taxon>Gammaproteobacteria</taxon>
        <taxon>Oceanospirillales</taxon>
        <taxon>Oceanospirillaceae</taxon>
        <taxon>Marinobacterium</taxon>
    </lineage>
</organism>
<evidence type="ECO:0000313" key="8">
    <source>
        <dbReference type="EMBL" id="SEG30728.1"/>
    </source>
</evidence>
<dbReference type="PANTHER" id="PTHR23513:SF9">
    <property type="entry name" value="ENTEROBACTIN EXPORTER ENTS"/>
    <property type="match status" value="1"/>
</dbReference>
<dbReference type="AlphaFoldDB" id="A0A1H5Z357"/>
<dbReference type="SUPFAM" id="SSF103473">
    <property type="entry name" value="MFS general substrate transporter"/>
    <property type="match status" value="1"/>
</dbReference>
<feature type="transmembrane region" description="Helical" evidence="7">
    <location>
        <begin position="12"/>
        <end position="38"/>
    </location>
</feature>
<evidence type="ECO:0000256" key="7">
    <source>
        <dbReference type="SAM" id="Phobius"/>
    </source>
</evidence>
<evidence type="ECO:0000256" key="6">
    <source>
        <dbReference type="ARBA" id="ARBA00023136"/>
    </source>
</evidence>
<dbReference type="Pfam" id="PF05977">
    <property type="entry name" value="MFS_3"/>
    <property type="match status" value="1"/>
</dbReference>
<dbReference type="CDD" id="cd06173">
    <property type="entry name" value="MFS_MefA_like"/>
    <property type="match status" value="1"/>
</dbReference>
<feature type="transmembrane region" description="Helical" evidence="7">
    <location>
        <begin position="280"/>
        <end position="298"/>
    </location>
</feature>
<evidence type="ECO:0000256" key="2">
    <source>
        <dbReference type="ARBA" id="ARBA00022448"/>
    </source>
</evidence>
<dbReference type="OrthoDB" id="7283966at2"/>
<keyword evidence="9" id="KW-1185">Reference proteome</keyword>
<accession>A0A1H5Z357</accession>
<gene>
    <name evidence="8" type="ORF">SAMN05444390_1011998</name>
</gene>
<protein>
    <submittedName>
        <fullName evidence="8">Predicted arabinose efflux permease, MFS family</fullName>
    </submittedName>
</protein>
<keyword evidence="2" id="KW-0813">Transport</keyword>
<dbReference type="GO" id="GO:0005886">
    <property type="term" value="C:plasma membrane"/>
    <property type="evidence" value="ECO:0007669"/>
    <property type="project" value="UniProtKB-SubCell"/>
</dbReference>
<sequence length="410" mass="43793">MASPSLLQHKSFMRFWVGQMAASFAFQMLLVGMGWQIYNLTDSALSLGLVGLARYLPQLVLTLYGGHVADNHNRRTIMLVSRSVIAVTIAVLAVTSVMEIITPTIIYACCIAMGAARAFEMPATQAMVPKLVGPDLLAKAMTWTASGREATTIIGPALGGLIYIFGAGALYGSSTACAVLSALILFDLKYQHDQREKRPVTLESLFGGLKFTWSNKVVFGSISLDMFAVLVGSVTALLPIVAKDILNAGPEALGLLRSAPAIGAVVMSLWLAWRPIENRVGVKMFAAVAVFGAMTVVFGLSESLWLSVAALVLLGAADMISVVIRSTLVQLETPDDMRGRVSAVNSIFISTSNQLGEFRAGAVAALIGTVPTIVIGGIGTLAVTALWMLWFPRLTKRDRLDERNLSGEIK</sequence>
<dbReference type="Gene3D" id="1.20.1250.20">
    <property type="entry name" value="MFS general substrate transporter like domains"/>
    <property type="match status" value="1"/>
</dbReference>
<evidence type="ECO:0000313" key="9">
    <source>
        <dbReference type="Proteomes" id="UP000236745"/>
    </source>
</evidence>
<dbReference type="RefSeq" id="WP_104002854.1">
    <property type="nucleotide sequence ID" value="NZ_FNVQ01000001.1"/>
</dbReference>
<dbReference type="InterPro" id="IPR036259">
    <property type="entry name" value="MFS_trans_sf"/>
</dbReference>
<keyword evidence="3" id="KW-1003">Cell membrane</keyword>
<feature type="transmembrane region" description="Helical" evidence="7">
    <location>
        <begin position="254"/>
        <end position="273"/>
    </location>
</feature>
<name>A0A1H5Z357_9GAMM</name>
<feature type="transmembrane region" description="Helical" evidence="7">
    <location>
        <begin position="362"/>
        <end position="390"/>
    </location>
</feature>
<dbReference type="PANTHER" id="PTHR23513">
    <property type="entry name" value="INTEGRAL MEMBRANE EFFLUX PROTEIN-RELATED"/>
    <property type="match status" value="1"/>
</dbReference>
<feature type="transmembrane region" description="Helical" evidence="7">
    <location>
        <begin position="217"/>
        <end position="242"/>
    </location>
</feature>